<reference evidence="2" key="1">
    <citation type="submission" date="2024-03" db="EMBL/GenBank/DDBJ databases">
        <title>Diverse circular DNA viruses in blood, oral, and fecal samples of captive lemurs.</title>
        <authorList>
            <person name="Paietta E.N."/>
            <person name="Kraberger S."/>
            <person name="Lund M.C."/>
            <person name="Custer J.M."/>
            <person name="Vargas K.M."/>
            <person name="Ehmke E.E."/>
            <person name="Yoder A.D."/>
            <person name="Varsani A."/>
        </authorList>
    </citation>
    <scope>NUCLEOTIDE SEQUENCE</scope>
    <source>
        <strain evidence="2">Duke_30FF_63</strain>
    </source>
</reference>
<keyword evidence="1" id="KW-0812">Transmembrane</keyword>
<accession>A0AAU8B8S9</accession>
<sequence>MQNASSTSTQSKFGESYTSYGGFDANGIIDYTKAQNTADTTNLALSGLTTGASIGSVFGPIGSGVGAVLGGLFGGFFGGSKARERRRYVEQEIRNTTAAQEAYNLQSEAEAGSRGLRKMFNATHGESSSGGVLADKGKSPNQYSTSNQYGQIFTPSGISYGQVQGYASPDEGEIDMSTGETTYNGNPSPYVRDRRADIIPVGIEGASDNGAFADNVGIPGHLRDIDGIMFADKARPYFKENEIIKQEIDNVQNGKGDRPTKKYMLNKLQNKYQANSQAIADIVDRQSQVTQLRQ</sequence>
<keyword evidence="1" id="KW-0472">Membrane</keyword>
<protein>
    <submittedName>
        <fullName evidence="2">Uncharacterized protein</fullName>
    </submittedName>
</protein>
<proteinExistence type="predicted"/>
<feature type="transmembrane region" description="Helical" evidence="1">
    <location>
        <begin position="57"/>
        <end position="77"/>
    </location>
</feature>
<keyword evidence="1" id="KW-1133">Transmembrane helix</keyword>
<evidence type="ECO:0000313" key="2">
    <source>
        <dbReference type="EMBL" id="XCD08368.1"/>
    </source>
</evidence>
<organism evidence="2">
    <name type="scientific">Dulem virus 42</name>
    <dbReference type="NCBI Taxonomy" id="3145760"/>
    <lineage>
        <taxon>Viruses</taxon>
        <taxon>Duplodnaviria</taxon>
        <taxon>Heunggongvirae</taxon>
        <taxon>Uroviricota</taxon>
        <taxon>Caudoviricetes</taxon>
    </lineage>
</organism>
<dbReference type="EMBL" id="PP511876">
    <property type="protein sequence ID" value="XCD08368.1"/>
    <property type="molecule type" value="Genomic_DNA"/>
</dbReference>
<name>A0AAU8B8S9_9CAUD</name>
<evidence type="ECO:0000256" key="1">
    <source>
        <dbReference type="SAM" id="Phobius"/>
    </source>
</evidence>